<dbReference type="PANTHER" id="PTHR33693">
    <property type="entry name" value="TYPE-5 URACIL-DNA GLYCOSYLASE"/>
    <property type="match status" value="1"/>
</dbReference>
<dbReference type="SMART" id="SM00987">
    <property type="entry name" value="UreE_C"/>
    <property type="match status" value="1"/>
</dbReference>
<dbReference type="PANTHER" id="PTHR33693:SF1">
    <property type="entry name" value="TYPE-4 URACIL-DNA GLYCOSYLASE"/>
    <property type="match status" value="1"/>
</dbReference>
<keyword evidence="7" id="KW-0227">DNA damage</keyword>
<evidence type="ECO:0000256" key="9">
    <source>
        <dbReference type="ARBA" id="ARBA00023004"/>
    </source>
</evidence>
<evidence type="ECO:0000256" key="8">
    <source>
        <dbReference type="ARBA" id="ARBA00022801"/>
    </source>
</evidence>
<evidence type="ECO:0000256" key="10">
    <source>
        <dbReference type="ARBA" id="ARBA00023014"/>
    </source>
</evidence>
<comment type="caution">
    <text evidence="14">The sequence shown here is derived from an EMBL/GenBank/DDBJ whole genome shotgun (WGS) entry which is preliminary data.</text>
</comment>
<evidence type="ECO:0000256" key="6">
    <source>
        <dbReference type="ARBA" id="ARBA00022723"/>
    </source>
</evidence>
<dbReference type="InterPro" id="IPR005122">
    <property type="entry name" value="Uracil-DNA_glycosylase-like"/>
</dbReference>
<dbReference type="InterPro" id="IPR036895">
    <property type="entry name" value="Uracil-DNA_glycosylase-like_sf"/>
</dbReference>
<dbReference type="SUPFAM" id="SSF52141">
    <property type="entry name" value="Uracil-DNA glycosylase-like"/>
    <property type="match status" value="1"/>
</dbReference>
<dbReference type="CDD" id="cd10030">
    <property type="entry name" value="UDG-F4_TTUDGA_SPO1dp_like"/>
    <property type="match status" value="1"/>
</dbReference>
<evidence type="ECO:0000256" key="4">
    <source>
        <dbReference type="ARBA" id="ARBA00019403"/>
    </source>
</evidence>
<accession>A0A842HN22</accession>
<dbReference type="InterPro" id="IPR005273">
    <property type="entry name" value="Ura-DNA_glyco_family4"/>
</dbReference>
<dbReference type="EMBL" id="JACJUU010000001">
    <property type="protein sequence ID" value="MBC2768710.1"/>
    <property type="molecule type" value="Genomic_DNA"/>
</dbReference>
<reference evidence="14 15" key="1">
    <citation type="submission" date="2020-08" db="EMBL/GenBank/DDBJ databases">
        <title>Paraeoetvoesia sp. YC-7-48 draft genome sequence.</title>
        <authorList>
            <person name="Yao L."/>
        </authorList>
    </citation>
    <scope>NUCLEOTIDE SEQUENCE [LARGE SCALE GENOMIC DNA]</scope>
    <source>
        <strain evidence="15">YC-7-48</strain>
    </source>
</reference>
<organism evidence="14 15">
    <name type="scientific">Pusillimonas minor</name>
    <dbReference type="NCBI Taxonomy" id="2697024"/>
    <lineage>
        <taxon>Bacteria</taxon>
        <taxon>Pseudomonadati</taxon>
        <taxon>Pseudomonadota</taxon>
        <taxon>Betaproteobacteria</taxon>
        <taxon>Burkholderiales</taxon>
        <taxon>Alcaligenaceae</taxon>
        <taxon>Pusillimonas</taxon>
    </lineage>
</organism>
<protein>
    <recommendedName>
        <fullName evidence="4">Type-4 uracil-DNA glycosylase</fullName>
        <ecNumber evidence="3">3.2.2.27</ecNumber>
    </recommendedName>
</protein>
<evidence type="ECO:0000256" key="3">
    <source>
        <dbReference type="ARBA" id="ARBA00012030"/>
    </source>
</evidence>
<keyword evidence="11" id="KW-0234">DNA repair</keyword>
<evidence type="ECO:0000313" key="15">
    <source>
        <dbReference type="Proteomes" id="UP000545386"/>
    </source>
</evidence>
<name>A0A842HN22_9BURK</name>
<evidence type="ECO:0000256" key="7">
    <source>
        <dbReference type="ARBA" id="ARBA00022763"/>
    </source>
</evidence>
<dbReference type="Proteomes" id="UP000545386">
    <property type="component" value="Unassembled WGS sequence"/>
</dbReference>
<evidence type="ECO:0000313" key="14">
    <source>
        <dbReference type="EMBL" id="MBC2768710.1"/>
    </source>
</evidence>
<feature type="region of interest" description="Disordered" evidence="12">
    <location>
        <begin position="56"/>
        <end position="99"/>
    </location>
</feature>
<comment type="catalytic activity">
    <reaction evidence="1">
        <text>Hydrolyzes single-stranded DNA or mismatched double-stranded DNA and polynucleotides, releasing free uracil.</text>
        <dbReference type="EC" id="3.2.2.27"/>
    </reaction>
</comment>
<sequence length="295" mass="30952">MTMPVHPAVALTATQAAWLAELGVDRKLLATLADTSALFAPARVAPGAGVAPVNVPAGQGTSASRRTDAAVGAAPMHREPMQPVPQKPAATSPADPVPPQPVQRVDLPTDLALLAQTVASCQACGLHASRHQTVFGDGMANAPHWMIIGEAPGDHDDHLGLPFQGKAGELLSTMLSAAGILPQASVFYTNLLKCRPKGGRTPRADEIQACLPYLQQQIGLVRPSGLLVLGWQAAQALVGQRASLDQLRGQVHRYTDCGVDIPMVVTHHPASLLLRGQYKAAAWQDLHLARSALAV</sequence>
<evidence type="ECO:0000259" key="13">
    <source>
        <dbReference type="SMART" id="SM00986"/>
    </source>
</evidence>
<keyword evidence="6" id="KW-0479">Metal-binding</keyword>
<dbReference type="RefSeq" id="WP_185778530.1">
    <property type="nucleotide sequence ID" value="NZ_JACJUU010000001.1"/>
</dbReference>
<keyword evidence="15" id="KW-1185">Reference proteome</keyword>
<keyword evidence="5" id="KW-0004">4Fe-4S</keyword>
<dbReference type="GO" id="GO:0004844">
    <property type="term" value="F:uracil DNA N-glycosylase activity"/>
    <property type="evidence" value="ECO:0007669"/>
    <property type="project" value="UniProtKB-EC"/>
</dbReference>
<dbReference type="SMART" id="SM00986">
    <property type="entry name" value="UDG"/>
    <property type="match status" value="1"/>
</dbReference>
<feature type="domain" description="Uracil-DNA glycosylase-like" evidence="13">
    <location>
        <begin position="135"/>
        <end position="287"/>
    </location>
</feature>
<dbReference type="NCBIfam" id="TIGR00758">
    <property type="entry name" value="UDG_fam4"/>
    <property type="match status" value="1"/>
</dbReference>
<keyword evidence="10" id="KW-0411">Iron-sulfur</keyword>
<dbReference type="GO" id="GO:0046872">
    <property type="term" value="F:metal ion binding"/>
    <property type="evidence" value="ECO:0007669"/>
    <property type="project" value="UniProtKB-KW"/>
</dbReference>
<dbReference type="InterPro" id="IPR051536">
    <property type="entry name" value="UDG_Type-4/5"/>
</dbReference>
<dbReference type="AlphaFoldDB" id="A0A842HN22"/>
<gene>
    <name evidence="14" type="ORF">GTU67_02125</name>
</gene>
<keyword evidence="9" id="KW-0408">Iron</keyword>
<evidence type="ECO:0000256" key="12">
    <source>
        <dbReference type="SAM" id="MobiDB-lite"/>
    </source>
</evidence>
<dbReference type="Gene3D" id="3.40.470.10">
    <property type="entry name" value="Uracil-DNA glycosylase-like domain"/>
    <property type="match status" value="1"/>
</dbReference>
<evidence type="ECO:0000256" key="11">
    <source>
        <dbReference type="ARBA" id="ARBA00023204"/>
    </source>
</evidence>
<keyword evidence="8" id="KW-0378">Hydrolase</keyword>
<evidence type="ECO:0000256" key="1">
    <source>
        <dbReference type="ARBA" id="ARBA00001400"/>
    </source>
</evidence>
<comment type="similarity">
    <text evidence="2">Belongs to the uracil-DNA glycosylase (UDG) superfamily. Type 4 (UDGa) family.</text>
</comment>
<dbReference type="GO" id="GO:0006281">
    <property type="term" value="P:DNA repair"/>
    <property type="evidence" value="ECO:0007669"/>
    <property type="project" value="UniProtKB-KW"/>
</dbReference>
<proteinExistence type="inferred from homology"/>
<evidence type="ECO:0000256" key="5">
    <source>
        <dbReference type="ARBA" id="ARBA00022485"/>
    </source>
</evidence>
<dbReference type="GO" id="GO:0051539">
    <property type="term" value="F:4 iron, 4 sulfur cluster binding"/>
    <property type="evidence" value="ECO:0007669"/>
    <property type="project" value="UniProtKB-KW"/>
</dbReference>
<evidence type="ECO:0000256" key="2">
    <source>
        <dbReference type="ARBA" id="ARBA00006521"/>
    </source>
</evidence>
<dbReference type="EC" id="3.2.2.27" evidence="3"/>
<dbReference type="Pfam" id="PF03167">
    <property type="entry name" value="UDG"/>
    <property type="match status" value="1"/>
</dbReference>